<dbReference type="FunFam" id="1.25.40.10:FF:000227">
    <property type="entry name" value="Pentatricopeptide repeat-containing protein At3g13880"/>
    <property type="match status" value="1"/>
</dbReference>
<organism evidence="3 4">
    <name type="scientific">Nelumbo nucifera</name>
    <name type="common">Sacred lotus</name>
    <dbReference type="NCBI Taxonomy" id="4432"/>
    <lineage>
        <taxon>Eukaryota</taxon>
        <taxon>Viridiplantae</taxon>
        <taxon>Streptophyta</taxon>
        <taxon>Embryophyta</taxon>
        <taxon>Tracheophyta</taxon>
        <taxon>Spermatophyta</taxon>
        <taxon>Magnoliopsida</taxon>
        <taxon>Proteales</taxon>
        <taxon>Nelumbonaceae</taxon>
        <taxon>Nelumbo</taxon>
    </lineage>
</organism>
<dbReference type="KEGG" id="nnu:104606294"/>
<dbReference type="FunFam" id="1.25.40.10:FF:000856">
    <property type="entry name" value="Pentatricopeptide repeat-containing protein chloroplastic"/>
    <property type="match status" value="1"/>
</dbReference>
<reference evidence="4" key="1">
    <citation type="submission" date="2025-08" db="UniProtKB">
        <authorList>
            <consortium name="RefSeq"/>
        </authorList>
    </citation>
    <scope>IDENTIFICATION</scope>
</reference>
<dbReference type="GO" id="GO:0009451">
    <property type="term" value="P:RNA modification"/>
    <property type="evidence" value="ECO:0000318"/>
    <property type="project" value="GO_Central"/>
</dbReference>
<evidence type="ECO:0000313" key="3">
    <source>
        <dbReference type="Proteomes" id="UP000189703"/>
    </source>
</evidence>
<dbReference type="GO" id="GO:0003723">
    <property type="term" value="F:RNA binding"/>
    <property type="evidence" value="ECO:0000318"/>
    <property type="project" value="GO_Central"/>
</dbReference>
<dbReference type="PROSITE" id="PS51375">
    <property type="entry name" value="PPR"/>
    <property type="match status" value="6"/>
</dbReference>
<dbReference type="PANTHER" id="PTHR24015:SF878">
    <property type="entry name" value="OS09G0413300 PROTEIN"/>
    <property type="match status" value="1"/>
</dbReference>
<dbReference type="eggNOG" id="KOG4197">
    <property type="taxonomic scope" value="Eukaryota"/>
</dbReference>
<dbReference type="NCBIfam" id="TIGR00756">
    <property type="entry name" value="PPR"/>
    <property type="match status" value="5"/>
</dbReference>
<dbReference type="InterPro" id="IPR002885">
    <property type="entry name" value="PPR_rpt"/>
</dbReference>
<dbReference type="RefSeq" id="XP_010269714.1">
    <property type="nucleotide sequence ID" value="XM_010271412.2"/>
</dbReference>
<evidence type="ECO:0000313" key="4">
    <source>
        <dbReference type="RefSeq" id="XP_010269714.1"/>
    </source>
</evidence>
<comment type="similarity">
    <text evidence="2">Belongs to the PPR family. PCMP-E subfamily.</text>
</comment>
<dbReference type="FunFam" id="1.25.40.10:FF:001223">
    <property type="entry name" value="Pentatricopeptide repeat-containing protein chloroplastic"/>
    <property type="match status" value="1"/>
</dbReference>
<dbReference type="InterPro" id="IPR046848">
    <property type="entry name" value="E_motif"/>
</dbReference>
<evidence type="ECO:0000256" key="1">
    <source>
        <dbReference type="ARBA" id="ARBA00022737"/>
    </source>
</evidence>
<gene>
    <name evidence="4" type="primary">LOC104606294</name>
</gene>
<dbReference type="InterPro" id="IPR011990">
    <property type="entry name" value="TPR-like_helical_dom_sf"/>
</dbReference>
<protein>
    <submittedName>
        <fullName evidence="4">Pentatricopeptide repeat-containing protein At1g74600, chloroplastic</fullName>
    </submittedName>
</protein>
<sequence>MNQMSFRNGQTFLTKVSIFPIRYVSSLSLLEIPLTFQGGHGKCRTPFNPIGFFSDPTRTRNPTVGETKSIHAHVTKTSLVQSDVFVANSVIECYCKCAAMDDATRLFDEIPSPNVISWNLIISGYNHNLKYEDCWKIFCRMISSGFDPNQFTYGSILSACTASHATFSGHQIYSRVIKNGYFTNGYVRTGMIDLFAKNGSFKNALTVFQDVLCENVVCWNAIIAGAVKNGENIIALDIFHQMLGGFSMPNSFTFSSILTACTALGELGIGKGVHGWVIKCGAEDIFVGTAIVDLYAKCGDIGEAVKEFSCMPVHNVVSWTAIISGFVQKEDYISALKFIREMRAIGEEINTYTITSVLTACANPEMVREAIQIHSLIIKTGFYLDSTVMGSLINMYAKIGAVELSEMVFGEMGYANNLSAWAAIISAFAQNQSPGKTIELFRRMVQGGLRPDEFCSSSILSIVDHLYLGKQIHCYIFKVGLIFHVSVGSALFTMYSKCGSLEESYEIFEQIHDKDEISWASMITGFAEHGCADQAFHLFREMVLEEIRPDEISLTAILTACSSLQSLKKGKEVHGQALRVGVTKEILVGGALITMYSKCKALVYARRVFEVMPQKDNVTWSSLLSGYTQNGYIEEAVLMFREMLVTGLEIDGFTVSSVLCAVTGLTNSCLGNQLHAYTVKVGLRSDLLVGSSLVTMYSKCGSIDDSRKVFDQIDKPDLVTWTAMIMSYAQHGIGEEALRIYDLMREQGVAPDSVTFVGVLSACSHSGLVEEGYFHLNSMRNDYGLAPGLHHYACMVDLLGRSGRLKEAEQFIGNMSIKPDALIWSTLLGACKLHGDIELGKLAAKRVFELDPGDDGAYVSLSNIFADVGHWEEVLKIRSLMKGTGVKKDPAWSSA</sequence>
<dbReference type="STRING" id="4432.A0A1U8B285"/>
<dbReference type="InterPro" id="IPR046960">
    <property type="entry name" value="PPR_At4g14850-like_plant"/>
</dbReference>
<evidence type="ECO:0000256" key="2">
    <source>
        <dbReference type="ARBA" id="ARBA00061659"/>
    </source>
</evidence>
<dbReference type="FunCoup" id="A0A1U8B285">
    <property type="interactions" value="471"/>
</dbReference>
<dbReference type="Gene3D" id="1.25.40.10">
    <property type="entry name" value="Tetratricopeptide repeat domain"/>
    <property type="match status" value="7"/>
</dbReference>
<dbReference type="Pfam" id="PF13041">
    <property type="entry name" value="PPR_2"/>
    <property type="match status" value="6"/>
</dbReference>
<dbReference type="Proteomes" id="UP000189703">
    <property type="component" value="Unplaced"/>
</dbReference>
<dbReference type="FunFam" id="1.25.40.10:FF:000196">
    <property type="entry name" value="Pentatricopeptide repeat-containing protein At4g14850"/>
    <property type="match status" value="1"/>
</dbReference>
<dbReference type="AlphaFoldDB" id="A0A1U8B285"/>
<accession>A0A1U8B285</accession>
<dbReference type="OMA" id="AWTTIID"/>
<keyword evidence="3" id="KW-1185">Reference proteome</keyword>
<dbReference type="GeneID" id="104606294"/>
<dbReference type="OrthoDB" id="1915063at2759"/>
<name>A0A1U8B285_NELNU</name>
<proteinExistence type="inferred from homology"/>
<dbReference type="PANTHER" id="PTHR24015">
    <property type="entry name" value="OS07G0578800 PROTEIN-RELATED"/>
    <property type="match status" value="1"/>
</dbReference>
<dbReference type="Pfam" id="PF20431">
    <property type="entry name" value="E_motif"/>
    <property type="match status" value="1"/>
</dbReference>
<dbReference type="FunFam" id="1.25.40.10:FF:000090">
    <property type="entry name" value="Pentatricopeptide repeat-containing protein, chloroplastic"/>
    <property type="match status" value="1"/>
</dbReference>
<dbReference type="Pfam" id="PF01535">
    <property type="entry name" value="PPR"/>
    <property type="match status" value="6"/>
</dbReference>
<keyword evidence="1" id="KW-0677">Repeat</keyword>